<dbReference type="PROSITE" id="PS50042">
    <property type="entry name" value="CNMP_BINDING_3"/>
    <property type="match status" value="1"/>
</dbReference>
<dbReference type="InterPro" id="IPR021789">
    <property type="entry name" value="KHA_dom"/>
</dbReference>
<accession>A0A835M9E8</accession>
<proteinExistence type="inferred from homology"/>
<dbReference type="FunFam" id="2.60.120.10:FF:000074">
    <property type="entry name" value="Potassium channel KAT2"/>
    <property type="match status" value="1"/>
</dbReference>
<evidence type="ECO:0000256" key="6">
    <source>
        <dbReference type="ARBA" id="ARBA00022826"/>
    </source>
</evidence>
<keyword evidence="6 13" id="KW-0631">Potassium channel</keyword>
<dbReference type="PRINTS" id="PR01463">
    <property type="entry name" value="EAGCHANLFMLY"/>
</dbReference>
<dbReference type="SUPFAM" id="SSF51206">
    <property type="entry name" value="cAMP-binding domain-like"/>
    <property type="match status" value="1"/>
</dbReference>
<dbReference type="InterPro" id="IPR003938">
    <property type="entry name" value="K_chnl_volt-dep_EAG/ELK/ERG"/>
</dbReference>
<evidence type="ECO:0000256" key="4">
    <source>
        <dbReference type="ARBA" id="ARBA00022538"/>
    </source>
</evidence>
<evidence type="ECO:0000259" key="14">
    <source>
        <dbReference type="PROSITE" id="PS50042"/>
    </source>
</evidence>
<comment type="function">
    <text evidence="13">Potassium channel.</text>
</comment>
<evidence type="ECO:0000256" key="9">
    <source>
        <dbReference type="ARBA" id="ARBA00022989"/>
    </source>
</evidence>
<evidence type="ECO:0000259" key="15">
    <source>
        <dbReference type="PROSITE" id="PS51490"/>
    </source>
</evidence>
<evidence type="ECO:0000256" key="3">
    <source>
        <dbReference type="ARBA" id="ARBA00022448"/>
    </source>
</evidence>
<dbReference type="Pfam" id="PF00520">
    <property type="entry name" value="Ion_trans"/>
    <property type="match status" value="1"/>
</dbReference>
<dbReference type="PROSITE" id="PS51490">
    <property type="entry name" value="KHA"/>
    <property type="match status" value="1"/>
</dbReference>
<comment type="domain">
    <text evidence="13">The segment S4 is probably the voltage-sensor and is characterized by a series of positively charged amino acids. The pore-forming region H5 is enclosed by the transmembrane segments S5 and S6 in the Shaker-type (1P/6TM) and contains the GYGD signature motif which seems to be involved in potassium selectivity.</text>
</comment>
<dbReference type="Proteomes" id="UP000631114">
    <property type="component" value="Unassembled WGS sequence"/>
</dbReference>
<organism evidence="16 17">
    <name type="scientific">Coptis chinensis</name>
    <dbReference type="NCBI Taxonomy" id="261450"/>
    <lineage>
        <taxon>Eukaryota</taxon>
        <taxon>Viridiplantae</taxon>
        <taxon>Streptophyta</taxon>
        <taxon>Embryophyta</taxon>
        <taxon>Tracheophyta</taxon>
        <taxon>Spermatophyta</taxon>
        <taxon>Magnoliopsida</taxon>
        <taxon>Ranunculales</taxon>
        <taxon>Ranunculaceae</taxon>
        <taxon>Coptidoideae</taxon>
        <taxon>Coptis</taxon>
    </lineage>
</organism>
<dbReference type="GO" id="GO:0005249">
    <property type="term" value="F:voltage-gated potassium channel activity"/>
    <property type="evidence" value="ECO:0007669"/>
    <property type="project" value="UniProtKB-UniRule"/>
</dbReference>
<dbReference type="AlphaFoldDB" id="A0A835M9E8"/>
<dbReference type="InterPro" id="IPR000595">
    <property type="entry name" value="cNMP-bd_dom"/>
</dbReference>
<dbReference type="FunFam" id="1.10.287.70:FF:000123">
    <property type="entry name" value="Potassium channel KAT3"/>
    <property type="match status" value="1"/>
</dbReference>
<keyword evidence="5 13" id="KW-0812">Transmembrane</keyword>
<evidence type="ECO:0000256" key="5">
    <source>
        <dbReference type="ARBA" id="ARBA00022692"/>
    </source>
</evidence>
<evidence type="ECO:0000256" key="1">
    <source>
        <dbReference type="ARBA" id="ARBA00004141"/>
    </source>
</evidence>
<dbReference type="Gene3D" id="1.10.287.630">
    <property type="entry name" value="Helix hairpin bin"/>
    <property type="match status" value="1"/>
</dbReference>
<dbReference type="EMBL" id="JADFTS010000003">
    <property type="protein sequence ID" value="KAF9615536.1"/>
    <property type="molecule type" value="Genomic_DNA"/>
</dbReference>
<keyword evidence="10 13" id="KW-0406">Ion transport</keyword>
<evidence type="ECO:0000256" key="13">
    <source>
        <dbReference type="RuleBase" id="RU369015"/>
    </source>
</evidence>
<evidence type="ECO:0000313" key="16">
    <source>
        <dbReference type="EMBL" id="KAF9615536.1"/>
    </source>
</evidence>
<evidence type="ECO:0000256" key="12">
    <source>
        <dbReference type="ARBA" id="ARBA00023303"/>
    </source>
</evidence>
<keyword evidence="8 13" id="KW-0630">Potassium</keyword>
<evidence type="ECO:0000313" key="17">
    <source>
        <dbReference type="Proteomes" id="UP000631114"/>
    </source>
</evidence>
<reference evidence="16 17" key="1">
    <citation type="submission" date="2020-10" db="EMBL/GenBank/DDBJ databases">
        <title>The Coptis chinensis genome and diversification of protoberbering-type alkaloids.</title>
        <authorList>
            <person name="Wang B."/>
            <person name="Shu S."/>
            <person name="Song C."/>
            <person name="Liu Y."/>
        </authorList>
    </citation>
    <scope>NUCLEOTIDE SEQUENCE [LARGE SCALE GENOMIC DNA]</scope>
    <source>
        <strain evidence="16">HL-2020</strain>
        <tissue evidence="16">Leaf</tissue>
    </source>
</reference>
<dbReference type="Gene3D" id="2.60.120.10">
    <property type="entry name" value="Jelly Rolls"/>
    <property type="match status" value="1"/>
</dbReference>
<dbReference type="SMART" id="SM00100">
    <property type="entry name" value="cNMP"/>
    <property type="match status" value="1"/>
</dbReference>
<feature type="transmembrane region" description="Helical" evidence="13">
    <location>
        <begin position="90"/>
        <end position="107"/>
    </location>
</feature>
<keyword evidence="17" id="KW-1185">Reference proteome</keyword>
<comment type="subcellular location">
    <subcellularLocation>
        <location evidence="1 13">Membrane</location>
        <topology evidence="1 13">Multi-pass membrane protein</topology>
    </subcellularLocation>
</comment>
<evidence type="ECO:0000256" key="8">
    <source>
        <dbReference type="ARBA" id="ARBA00022958"/>
    </source>
</evidence>
<protein>
    <recommendedName>
        <fullName evidence="13">Potassium channel</fullName>
    </recommendedName>
</protein>
<comment type="caution">
    <text evidence="13">Lacks conserved residue(s) required for the propagation of feature annotation.</text>
</comment>
<feature type="transmembrane region" description="Helical" evidence="13">
    <location>
        <begin position="309"/>
        <end position="334"/>
    </location>
</feature>
<keyword evidence="9 13" id="KW-1133">Transmembrane helix</keyword>
<feature type="domain" description="KHA" evidence="15">
    <location>
        <begin position="594"/>
        <end position="679"/>
    </location>
</feature>
<comment type="caution">
    <text evidence="16">The sequence shown here is derived from an EMBL/GenBank/DDBJ whole genome shotgun (WGS) entry which is preliminary data.</text>
</comment>
<dbReference type="InterPro" id="IPR045319">
    <property type="entry name" value="KAT/AKT"/>
</dbReference>
<evidence type="ECO:0000256" key="11">
    <source>
        <dbReference type="ARBA" id="ARBA00023136"/>
    </source>
</evidence>
<evidence type="ECO:0000256" key="7">
    <source>
        <dbReference type="ARBA" id="ARBA00022882"/>
    </source>
</evidence>
<dbReference type="Pfam" id="PF00027">
    <property type="entry name" value="cNMP_binding"/>
    <property type="match status" value="1"/>
</dbReference>
<comment type="similarity">
    <text evidence="2 13">Belongs to the potassium channel family. Plant (TC 1.A.1.4) subfamily.</text>
</comment>
<keyword evidence="11 13" id="KW-0472">Membrane</keyword>
<gene>
    <name evidence="16" type="ORF">IFM89_024163</name>
</gene>
<dbReference type="Pfam" id="PF11834">
    <property type="entry name" value="KHA"/>
    <property type="match status" value="1"/>
</dbReference>
<comment type="subunit">
    <text evidence="13">The potassium channel is composed of a homo- or heterotetrameric complex of pore-forming subunits.</text>
</comment>
<keyword evidence="12 13" id="KW-0407">Ion channel</keyword>
<keyword evidence="4 13" id="KW-0633">Potassium transport</keyword>
<dbReference type="Gene3D" id="1.10.287.70">
    <property type="match status" value="1"/>
</dbReference>
<sequence length="679" mass="77508">MLEPYKSLISTTSQPQTLLSGVVTVNLYTMRAQSTTRSPAPLLVRRTSSSGGIKNLATVSSSLLPAFGTTIDVGYLQLKKYIIAPYDRRYRWWQTFLVVLVIYSAWASPFELAFRKAARGALMPVDLVVDAFFAFDIILTFFVAYLDKSTYLLVDDRKKIAKRYLSKLWFPMDVASTLPFQLLYRLFVGVHVRDSDVFGFLNLLRLWRLRRVSQLFSRLEKDTRFSYFWTRYCKLISVTLFAVHSAGCFLYWMAIQYKVKENTWIGNEIHNFQDKSIWLGYTYSIYWSITTLTTVGYGDLHAQNTGEKVFNIFYMLFNIGLTAYLIGNMTNLVVHSATRTFAIRDAIHQILRYASKNRLPDHLKEQMIAHMQLKFKTAELQQEEVLQDLPKAIRSSIAQNLFKRTVGKTYLFNGVSDDLVTQLVCEMKAEYFPPKVDIILQNEIPTDFYILVSGSLDVLTYKDGTEQFLSKLGPADMAGEIGVIFNISQPFTVRSRRLSQVIRISHQQFKQLLQPHVKDGMTIISNFVQYFKGLKEELLEEIPFITELLNDLNDKGALLSEETESHEESIADCNVNGITEGLPSSSVCPCLPIRVVIHGHHPDEANSTEGTTKGKLIHLPESMDDLLKLAEHFPYVHHPKNLADAEKKLGNRGSKVFIADGSEVEELTTLRENDNIFIC</sequence>
<keyword evidence="7 13" id="KW-0851">Voltage-gated channel</keyword>
<dbReference type="CDD" id="cd00038">
    <property type="entry name" value="CAP_ED"/>
    <property type="match status" value="1"/>
</dbReference>
<name>A0A835M9E8_9MAGN</name>
<feature type="transmembrane region" description="Helical" evidence="13">
    <location>
        <begin position="235"/>
        <end position="255"/>
    </location>
</feature>
<comment type="domain">
    <text evidence="13">The KHA domain (rich in hydrophobic and acidic residues) present in the C-terminal part is likely to be important for tetramerization.</text>
</comment>
<feature type="transmembrane region" description="Helical" evidence="13">
    <location>
        <begin position="276"/>
        <end position="297"/>
    </location>
</feature>
<dbReference type="PANTHER" id="PTHR45743">
    <property type="entry name" value="POTASSIUM CHANNEL AKT1"/>
    <property type="match status" value="1"/>
</dbReference>
<keyword evidence="3 13" id="KW-0813">Transport</keyword>
<dbReference type="InterPro" id="IPR005821">
    <property type="entry name" value="Ion_trans_dom"/>
</dbReference>
<dbReference type="PANTHER" id="PTHR45743:SF27">
    <property type="entry name" value="POTASSIUM CHANNEL KAT3"/>
    <property type="match status" value="1"/>
</dbReference>
<evidence type="ECO:0000256" key="10">
    <source>
        <dbReference type="ARBA" id="ARBA00023065"/>
    </source>
</evidence>
<dbReference type="SUPFAM" id="SSF81324">
    <property type="entry name" value="Voltage-gated potassium channels"/>
    <property type="match status" value="1"/>
</dbReference>
<dbReference type="OrthoDB" id="426293at2759"/>
<feature type="transmembrane region" description="Helical" evidence="13">
    <location>
        <begin position="127"/>
        <end position="147"/>
    </location>
</feature>
<dbReference type="InterPro" id="IPR014710">
    <property type="entry name" value="RmlC-like_jellyroll"/>
</dbReference>
<dbReference type="InterPro" id="IPR018490">
    <property type="entry name" value="cNMP-bd_dom_sf"/>
</dbReference>
<feature type="domain" description="Cyclic nucleotide-binding" evidence="14">
    <location>
        <begin position="411"/>
        <end position="530"/>
    </location>
</feature>
<dbReference type="GO" id="GO:0034702">
    <property type="term" value="C:monoatomic ion channel complex"/>
    <property type="evidence" value="ECO:0007669"/>
    <property type="project" value="UniProtKB-KW"/>
</dbReference>
<evidence type="ECO:0000256" key="2">
    <source>
        <dbReference type="ARBA" id="ARBA00007929"/>
    </source>
</evidence>